<accession>A0A2X0KB77</accession>
<sequence length="382" mass="43230">MLHATPTLNADDLRVLEEIEAMRAALRHQLAVRPRWGRPLLRHMTVRAVAGSNTIEGYAATVDDVEAMMSGEEPLEASDVVREEIAGYQLALTYVQPLADAPHFTYEVEGLNALHFMMQSKHLAKRPGRWRSREVWINEPGRPDVRAYTAPDPEHVPALMDELVAWLNDGDLEAPVHVRASMAHLNLVKIHPWHDGNGRMSRALSTLVFAREQLMPPEFSSIEEWLGYPANTVRYYDVLAEVGGPVYSPDRDTHPWIRFCLRAHHQQAQDAQHLVRRQNQGWSALLDALRATGIDEELAERYLYALLPAFVGHRVRRALYQADAELGEASAMRDIRQLRDAGWLMQHGKARGTFYTAGTRMNPVRDLVAQHIGPLCDPYAVQ</sequence>
<comment type="caution">
    <text evidence="4">The sequence shown here is derived from an EMBL/GenBank/DDBJ whole genome shotgun (WGS) entry which is preliminary data.</text>
</comment>
<keyword evidence="5" id="KW-1185">Reference proteome</keyword>
<dbReference type="SUPFAM" id="SSF140931">
    <property type="entry name" value="Fic-like"/>
    <property type="match status" value="1"/>
</dbReference>
<feature type="active site" evidence="1">
    <location>
        <position position="191"/>
    </location>
</feature>
<dbReference type="EMBL" id="QKYN01000061">
    <property type="protein sequence ID" value="RAG84609.1"/>
    <property type="molecule type" value="Genomic_DNA"/>
</dbReference>
<dbReference type="PROSITE" id="PS51459">
    <property type="entry name" value="FIDO"/>
    <property type="match status" value="1"/>
</dbReference>
<organism evidence="4 5">
    <name type="scientific">Streptacidiphilus pinicola</name>
    <dbReference type="NCBI Taxonomy" id="2219663"/>
    <lineage>
        <taxon>Bacteria</taxon>
        <taxon>Bacillati</taxon>
        <taxon>Actinomycetota</taxon>
        <taxon>Actinomycetes</taxon>
        <taxon>Kitasatosporales</taxon>
        <taxon>Streptomycetaceae</taxon>
        <taxon>Streptacidiphilus</taxon>
    </lineage>
</organism>
<evidence type="ECO:0000313" key="5">
    <source>
        <dbReference type="Proteomes" id="UP000248889"/>
    </source>
</evidence>
<gene>
    <name evidence="4" type="ORF">DN069_15635</name>
</gene>
<dbReference type="GO" id="GO:0005524">
    <property type="term" value="F:ATP binding"/>
    <property type="evidence" value="ECO:0007669"/>
    <property type="project" value="UniProtKB-KW"/>
</dbReference>
<proteinExistence type="predicted"/>
<dbReference type="InterPro" id="IPR040198">
    <property type="entry name" value="Fido_containing"/>
</dbReference>
<dbReference type="PANTHER" id="PTHR13504:SF38">
    <property type="entry name" value="FIDO DOMAIN-CONTAINING PROTEIN"/>
    <property type="match status" value="1"/>
</dbReference>
<keyword evidence="2" id="KW-0547">Nucleotide-binding</keyword>
<dbReference type="Pfam" id="PF02661">
    <property type="entry name" value="Fic"/>
    <property type="match status" value="1"/>
</dbReference>
<dbReference type="Gene3D" id="1.10.3290.10">
    <property type="entry name" value="Fido-like domain"/>
    <property type="match status" value="1"/>
</dbReference>
<evidence type="ECO:0000256" key="2">
    <source>
        <dbReference type="PIRSR" id="PIRSR640198-2"/>
    </source>
</evidence>
<keyword evidence="2" id="KW-0067">ATP-binding</keyword>
<feature type="binding site" evidence="2">
    <location>
        <begin position="195"/>
        <end position="202"/>
    </location>
    <ligand>
        <name>ATP</name>
        <dbReference type="ChEBI" id="CHEBI:30616"/>
    </ligand>
</feature>
<dbReference type="AlphaFoldDB" id="A0A2X0KB77"/>
<evidence type="ECO:0000313" key="4">
    <source>
        <dbReference type="EMBL" id="RAG84609.1"/>
    </source>
</evidence>
<dbReference type="InterPro" id="IPR003812">
    <property type="entry name" value="Fido"/>
</dbReference>
<name>A0A2X0KB77_9ACTN</name>
<dbReference type="InterPro" id="IPR036597">
    <property type="entry name" value="Fido-like_dom_sf"/>
</dbReference>
<evidence type="ECO:0000256" key="1">
    <source>
        <dbReference type="PIRSR" id="PIRSR640198-1"/>
    </source>
</evidence>
<protein>
    <submittedName>
        <fullName evidence="4">Fic family protein</fullName>
    </submittedName>
</protein>
<reference evidence="4 5" key="1">
    <citation type="submission" date="2018-06" db="EMBL/GenBank/DDBJ databases">
        <title>Streptacidiphilus pinicola sp. nov., isolated from pine grove soil.</title>
        <authorList>
            <person name="Roh S.G."/>
            <person name="Park S."/>
            <person name="Kim M.-K."/>
            <person name="Yun B.-R."/>
            <person name="Park J."/>
            <person name="Kim M.J."/>
            <person name="Kim Y.S."/>
            <person name="Kim S.B."/>
        </authorList>
    </citation>
    <scope>NUCLEOTIDE SEQUENCE [LARGE SCALE GENOMIC DNA]</scope>
    <source>
        <strain evidence="4 5">MMS16-CNU450</strain>
    </source>
</reference>
<feature type="domain" description="Fido" evidence="3">
    <location>
        <begin position="106"/>
        <end position="262"/>
    </location>
</feature>
<dbReference type="PANTHER" id="PTHR13504">
    <property type="entry name" value="FIDO DOMAIN-CONTAINING PROTEIN DDB_G0283145"/>
    <property type="match status" value="1"/>
</dbReference>
<dbReference type="OrthoDB" id="9813719at2"/>
<evidence type="ECO:0000259" key="3">
    <source>
        <dbReference type="PROSITE" id="PS51459"/>
    </source>
</evidence>
<dbReference type="Proteomes" id="UP000248889">
    <property type="component" value="Unassembled WGS sequence"/>
</dbReference>